<evidence type="ECO:0000313" key="4">
    <source>
        <dbReference type="Proteomes" id="UP000186106"/>
    </source>
</evidence>
<proteinExistence type="predicted"/>
<dbReference type="RefSeq" id="WP_076354972.1">
    <property type="nucleotide sequence ID" value="NZ_CP033926.1"/>
</dbReference>
<reference evidence="2 5" key="2">
    <citation type="submission" date="2018-11" db="EMBL/GenBank/DDBJ databases">
        <title>Proposal to divide the Flavobacteriaceae and reorganize its genera based on Amino Acid Identity values calculated from whole genome sequences.</title>
        <authorList>
            <person name="Nicholson A.C."/>
            <person name="Gulvik C.A."/>
            <person name="Whitney A.M."/>
            <person name="Humrighouse B.W."/>
            <person name="Bell M."/>
            <person name="Holmes B."/>
            <person name="Steigerwalt A.G."/>
            <person name="Villarma A."/>
            <person name="Sheth M."/>
            <person name="Batra D."/>
            <person name="Pryor J."/>
            <person name="Bernardet J.-F."/>
            <person name="Hugo C."/>
            <person name="Kampfer P."/>
            <person name="Newman J."/>
            <person name="McQuiston J.R."/>
        </authorList>
    </citation>
    <scope>NUCLEOTIDE SEQUENCE [LARGE SCALE GENOMIC DNA]</scope>
    <source>
        <strain evidence="2 5">DSM 16927</strain>
    </source>
</reference>
<dbReference type="Proteomes" id="UP000186106">
    <property type="component" value="Unassembled WGS sequence"/>
</dbReference>
<dbReference type="EMBL" id="CP033926">
    <property type="protein sequence ID" value="AZB00314.1"/>
    <property type="molecule type" value="Genomic_DNA"/>
</dbReference>
<dbReference type="SUPFAM" id="SSF46955">
    <property type="entry name" value="Putative DNA-binding domain"/>
    <property type="match status" value="1"/>
</dbReference>
<dbReference type="STRING" id="112234.SAMN05421768_105348"/>
<dbReference type="OrthoDB" id="1097811at2"/>
<reference evidence="3 4" key="1">
    <citation type="submission" date="2017-01" db="EMBL/GenBank/DDBJ databases">
        <authorList>
            <person name="Mah S.A."/>
            <person name="Swanson W.J."/>
            <person name="Moy G.W."/>
            <person name="Vacquier V.D."/>
        </authorList>
    </citation>
    <scope>NUCLEOTIDE SEQUENCE [LARGE SCALE GENOMIC DNA]</scope>
    <source>
        <strain evidence="3 4">DSM 16927</strain>
    </source>
</reference>
<feature type="domain" description="Helix-turn-helix" evidence="1">
    <location>
        <begin position="43"/>
        <end position="90"/>
    </location>
</feature>
<dbReference type="EMBL" id="FTNZ01000005">
    <property type="protein sequence ID" value="SIS36521.1"/>
    <property type="molecule type" value="Genomic_DNA"/>
</dbReference>
<keyword evidence="5" id="KW-1185">Reference proteome</keyword>
<dbReference type="KEGG" id="cjt:EG359_12095"/>
<dbReference type="AlphaFoldDB" id="A0A1N7IHU3"/>
<organism evidence="3 4">
    <name type="scientific">Chryseobacterium joostei</name>
    <dbReference type="NCBI Taxonomy" id="112234"/>
    <lineage>
        <taxon>Bacteria</taxon>
        <taxon>Pseudomonadati</taxon>
        <taxon>Bacteroidota</taxon>
        <taxon>Flavobacteriia</taxon>
        <taxon>Flavobacteriales</taxon>
        <taxon>Weeksellaceae</taxon>
        <taxon>Chryseobacterium group</taxon>
        <taxon>Chryseobacterium</taxon>
    </lineage>
</organism>
<evidence type="ECO:0000259" key="1">
    <source>
        <dbReference type="Pfam" id="PF12728"/>
    </source>
</evidence>
<keyword evidence="2" id="KW-0238">DNA-binding</keyword>
<accession>A0A1N7IHU3</accession>
<dbReference type="Pfam" id="PF12728">
    <property type="entry name" value="HTH_17"/>
    <property type="match status" value="1"/>
</dbReference>
<dbReference type="GO" id="GO:0003677">
    <property type="term" value="F:DNA binding"/>
    <property type="evidence" value="ECO:0007669"/>
    <property type="project" value="UniProtKB-KW"/>
</dbReference>
<gene>
    <name evidence="2" type="ORF">EG359_12095</name>
    <name evidence="3" type="ORF">SAMN05421768_105348</name>
</gene>
<dbReference type="InterPro" id="IPR009061">
    <property type="entry name" value="DNA-bd_dom_put_sf"/>
</dbReference>
<dbReference type="InterPro" id="IPR041657">
    <property type="entry name" value="HTH_17"/>
</dbReference>
<protein>
    <submittedName>
        <fullName evidence="3">DNA binding domain-containing protein, excisionase family</fullName>
    </submittedName>
    <submittedName>
        <fullName evidence="2">DNA-binding protein</fullName>
    </submittedName>
</protein>
<evidence type="ECO:0000313" key="5">
    <source>
        <dbReference type="Proteomes" id="UP000279541"/>
    </source>
</evidence>
<name>A0A1N7IHU3_9FLAO</name>
<dbReference type="Proteomes" id="UP000279541">
    <property type="component" value="Chromosome"/>
</dbReference>
<evidence type="ECO:0000313" key="2">
    <source>
        <dbReference type="EMBL" id="AZB00314.1"/>
    </source>
</evidence>
<evidence type="ECO:0000313" key="3">
    <source>
        <dbReference type="EMBL" id="SIS36521.1"/>
    </source>
</evidence>
<sequence length="94" mass="11260">MKNGFLQMIQTTPNELSDLLQEGIKTQLENFKKSFDLQNQEVLLTYEETCEFLKINHTTLWRWVKGGKIPCYSIHNKRYFKRSEIMECLTKLKQ</sequence>